<dbReference type="AlphaFoldDB" id="A0AAV5I0S4"/>
<keyword evidence="3" id="KW-1185">Reference proteome</keyword>
<evidence type="ECO:0000313" key="3">
    <source>
        <dbReference type="Proteomes" id="UP001054252"/>
    </source>
</evidence>
<keyword evidence="1" id="KW-0472">Membrane</keyword>
<protein>
    <submittedName>
        <fullName evidence="2">Uncharacterized protein</fullName>
    </submittedName>
</protein>
<reference evidence="2 3" key="1">
    <citation type="journal article" date="2021" name="Commun. Biol.">
        <title>The genome of Shorea leprosula (Dipterocarpaceae) highlights the ecological relevance of drought in aseasonal tropical rainforests.</title>
        <authorList>
            <person name="Ng K.K.S."/>
            <person name="Kobayashi M.J."/>
            <person name="Fawcett J.A."/>
            <person name="Hatakeyama M."/>
            <person name="Paape T."/>
            <person name="Ng C.H."/>
            <person name="Ang C.C."/>
            <person name="Tnah L.H."/>
            <person name="Lee C.T."/>
            <person name="Nishiyama T."/>
            <person name="Sese J."/>
            <person name="O'Brien M.J."/>
            <person name="Copetti D."/>
            <person name="Mohd Noor M.I."/>
            <person name="Ong R.C."/>
            <person name="Putra M."/>
            <person name="Sireger I.Z."/>
            <person name="Indrioko S."/>
            <person name="Kosugi Y."/>
            <person name="Izuno A."/>
            <person name="Isagi Y."/>
            <person name="Lee S.L."/>
            <person name="Shimizu K.K."/>
        </authorList>
    </citation>
    <scope>NUCLEOTIDE SEQUENCE [LARGE SCALE GENOMIC DNA]</scope>
    <source>
        <strain evidence="2">214</strain>
    </source>
</reference>
<sequence>MGKAPELELNIIVEETKEATSVEYTTSKKLTSSEPKNFWWWLCMVVYTVFAIFGQSATTVLSRLL</sequence>
<comment type="caution">
    <text evidence="2">The sequence shown here is derived from an EMBL/GenBank/DDBJ whole genome shotgun (WGS) entry which is preliminary data.</text>
</comment>
<proteinExistence type="predicted"/>
<evidence type="ECO:0000256" key="1">
    <source>
        <dbReference type="SAM" id="Phobius"/>
    </source>
</evidence>
<gene>
    <name evidence="2" type="ORF">SLEP1_g6216</name>
</gene>
<feature type="transmembrane region" description="Helical" evidence="1">
    <location>
        <begin position="38"/>
        <end position="61"/>
    </location>
</feature>
<evidence type="ECO:0000313" key="2">
    <source>
        <dbReference type="EMBL" id="GKU92502.1"/>
    </source>
</evidence>
<name>A0AAV5I0S4_9ROSI</name>
<dbReference type="Proteomes" id="UP001054252">
    <property type="component" value="Unassembled WGS sequence"/>
</dbReference>
<dbReference type="EMBL" id="BPVZ01000006">
    <property type="protein sequence ID" value="GKU92502.1"/>
    <property type="molecule type" value="Genomic_DNA"/>
</dbReference>
<accession>A0AAV5I0S4</accession>
<organism evidence="2 3">
    <name type="scientific">Rubroshorea leprosula</name>
    <dbReference type="NCBI Taxonomy" id="152421"/>
    <lineage>
        <taxon>Eukaryota</taxon>
        <taxon>Viridiplantae</taxon>
        <taxon>Streptophyta</taxon>
        <taxon>Embryophyta</taxon>
        <taxon>Tracheophyta</taxon>
        <taxon>Spermatophyta</taxon>
        <taxon>Magnoliopsida</taxon>
        <taxon>eudicotyledons</taxon>
        <taxon>Gunneridae</taxon>
        <taxon>Pentapetalae</taxon>
        <taxon>rosids</taxon>
        <taxon>malvids</taxon>
        <taxon>Malvales</taxon>
        <taxon>Dipterocarpaceae</taxon>
        <taxon>Rubroshorea</taxon>
    </lineage>
</organism>
<keyword evidence="1" id="KW-1133">Transmembrane helix</keyword>
<keyword evidence="1" id="KW-0812">Transmembrane</keyword>